<dbReference type="STRING" id="206506.AAV32_09795"/>
<sequence>MEKIQQAIVANIGNRLTQQLANGLFHDIVGAVSEIERGYKEQIAALQTRLDAQGGVVETANGD</sequence>
<dbReference type="EMBL" id="LBNE01000005">
    <property type="protein sequence ID" value="KKO71851.1"/>
    <property type="molecule type" value="Genomic_DNA"/>
</dbReference>
<gene>
    <name evidence="1" type="ORF">AAV32_09795</name>
</gene>
<dbReference type="AlphaFoldDB" id="A0A171KSI4"/>
<evidence type="ECO:0000313" key="1">
    <source>
        <dbReference type="EMBL" id="KKO71851.1"/>
    </source>
</evidence>
<dbReference type="Proteomes" id="UP000078084">
    <property type="component" value="Unassembled WGS sequence"/>
</dbReference>
<name>A0A171KSI4_9BURK</name>
<reference evidence="1 2" key="1">
    <citation type="submission" date="2015-04" db="EMBL/GenBank/DDBJ databases">
        <title>Genome sequence of Kerstersia gyiorum CG1.</title>
        <authorList>
            <person name="Greninger A.L."/>
            <person name="Kozyreva V."/>
            <person name="Chaturvedi V."/>
        </authorList>
    </citation>
    <scope>NUCLEOTIDE SEQUENCE [LARGE SCALE GENOMIC DNA]</scope>
    <source>
        <strain evidence="1 2">CG1</strain>
    </source>
</reference>
<protein>
    <submittedName>
        <fullName evidence="1">Uncharacterized protein</fullName>
    </submittedName>
</protein>
<comment type="caution">
    <text evidence="1">The sequence shown here is derived from an EMBL/GenBank/DDBJ whole genome shotgun (WGS) entry which is preliminary data.</text>
</comment>
<accession>A0A171KSI4</accession>
<proteinExistence type="predicted"/>
<keyword evidence="2" id="KW-1185">Reference proteome</keyword>
<evidence type="ECO:0000313" key="2">
    <source>
        <dbReference type="Proteomes" id="UP000078084"/>
    </source>
</evidence>
<organism evidence="1 2">
    <name type="scientific">Kerstersia gyiorum</name>
    <dbReference type="NCBI Taxonomy" id="206506"/>
    <lineage>
        <taxon>Bacteria</taxon>
        <taxon>Pseudomonadati</taxon>
        <taxon>Pseudomonadota</taxon>
        <taxon>Betaproteobacteria</taxon>
        <taxon>Burkholderiales</taxon>
        <taxon>Alcaligenaceae</taxon>
        <taxon>Kerstersia</taxon>
    </lineage>
</organism>